<feature type="region of interest" description="Disordered" evidence="7">
    <location>
        <begin position="150"/>
        <end position="169"/>
    </location>
</feature>
<dbReference type="AlphaFoldDB" id="A0A7W0DJ34"/>
<dbReference type="InterPro" id="IPR009075">
    <property type="entry name" value="AcylCo_DH/oxidase_C"/>
</dbReference>
<dbReference type="Pfam" id="PF02771">
    <property type="entry name" value="Acyl-CoA_dh_N"/>
    <property type="match status" value="1"/>
</dbReference>
<accession>A0A7W0DJ34</accession>
<dbReference type="GO" id="GO:0005886">
    <property type="term" value="C:plasma membrane"/>
    <property type="evidence" value="ECO:0007669"/>
    <property type="project" value="TreeGrafter"/>
</dbReference>
<dbReference type="InterPro" id="IPR006091">
    <property type="entry name" value="Acyl-CoA_Oxase/DH_mid-dom"/>
</dbReference>
<dbReference type="Pfam" id="PF02770">
    <property type="entry name" value="Acyl-CoA_dh_M"/>
    <property type="match status" value="1"/>
</dbReference>
<dbReference type="InterPro" id="IPR046373">
    <property type="entry name" value="Acyl-CoA_Oxase/DH_mid-dom_sf"/>
</dbReference>
<evidence type="ECO:0000256" key="7">
    <source>
        <dbReference type="SAM" id="MobiDB-lite"/>
    </source>
</evidence>
<evidence type="ECO:0000259" key="8">
    <source>
        <dbReference type="Pfam" id="PF00441"/>
    </source>
</evidence>
<dbReference type="SUPFAM" id="SSF56645">
    <property type="entry name" value="Acyl-CoA dehydrogenase NM domain-like"/>
    <property type="match status" value="1"/>
</dbReference>
<keyword evidence="5 6" id="KW-0560">Oxidoreductase</keyword>
<dbReference type="InterPro" id="IPR036250">
    <property type="entry name" value="AcylCo_DH-like_C"/>
</dbReference>
<feature type="domain" description="Acyl-CoA dehydrogenase/oxidase C-terminal" evidence="8">
    <location>
        <begin position="253"/>
        <end position="414"/>
    </location>
</feature>
<dbReference type="RefSeq" id="WP_181656631.1">
    <property type="nucleotide sequence ID" value="NZ_JACEHE010000003.1"/>
</dbReference>
<evidence type="ECO:0000256" key="3">
    <source>
        <dbReference type="ARBA" id="ARBA00022630"/>
    </source>
</evidence>
<proteinExistence type="inferred from homology"/>
<dbReference type="InterPro" id="IPR009100">
    <property type="entry name" value="AcylCoA_DH/oxidase_NM_dom_sf"/>
</dbReference>
<comment type="cofactor">
    <cofactor evidence="1 6">
        <name>FAD</name>
        <dbReference type="ChEBI" id="CHEBI:57692"/>
    </cofactor>
</comment>
<dbReference type="Gene3D" id="1.10.540.10">
    <property type="entry name" value="Acyl-CoA dehydrogenase/oxidase, N-terminal domain"/>
    <property type="match status" value="1"/>
</dbReference>
<dbReference type="Gene3D" id="2.40.110.10">
    <property type="entry name" value="Butyryl-CoA Dehydrogenase, subunit A, domain 2"/>
    <property type="match status" value="1"/>
</dbReference>
<comment type="similarity">
    <text evidence="2 6">Belongs to the acyl-CoA dehydrogenase family.</text>
</comment>
<dbReference type="Gene3D" id="1.20.140.10">
    <property type="entry name" value="Butyryl-CoA Dehydrogenase, subunit A, domain 3"/>
    <property type="match status" value="1"/>
</dbReference>
<evidence type="ECO:0000256" key="4">
    <source>
        <dbReference type="ARBA" id="ARBA00022827"/>
    </source>
</evidence>
<dbReference type="SUPFAM" id="SSF47203">
    <property type="entry name" value="Acyl-CoA dehydrogenase C-terminal domain-like"/>
    <property type="match status" value="1"/>
</dbReference>
<sequence length="423" mass="46991">MDISYPPETEAFRSEVKGFLSDALPADWKGIGALDEDAAWAFARDWRRRLATRGYLSLTWPEEYGGRGLSKLHQVVLMEELALAGVPFGLPQDTFGVKMLANTLLRWGTEEQKAHFLPRILSGEDTWCQGYSEPDAGSDLASLRTRAVRDGGGTSRSWGSPRSSEAESGGEWIIDGQKVWTSGAHHSDWIFVLARTNHDAPKHRGISFLLVPLHQPGVEVRPFRMMSGQLHFNEVFFNGARTRADLVVGGVDNGWTVAQSLLGVERGEEAATNPILFKAEVERLVELARLYGKDQDPVIRQRIAWCWSKVEIMRYLGYRILTGWLKGAGPGPESSIAKLYWSEYHTKVTDLAMDIMGLHGQVPVGRPPLRTYRTDDPGAANSSASWSTTYLIARSGTIYAGTSQVQRNILAEKVLGLPREPRV</sequence>
<reference evidence="11 12" key="1">
    <citation type="submission" date="2020-07" db="EMBL/GenBank/DDBJ databases">
        <title>Streptomyces isolated from Indian soil.</title>
        <authorList>
            <person name="Mandal S."/>
            <person name="Maiti P.K."/>
        </authorList>
    </citation>
    <scope>NUCLEOTIDE SEQUENCE [LARGE SCALE GENOMIC DNA]</scope>
    <source>
        <strain evidence="11 12">PSKA28</strain>
    </source>
</reference>
<feature type="domain" description="Acyl-CoA oxidase/dehydrogenase middle" evidence="9">
    <location>
        <begin position="128"/>
        <end position="236"/>
    </location>
</feature>
<dbReference type="InterPro" id="IPR013786">
    <property type="entry name" value="AcylCoA_DH/ox_N"/>
</dbReference>
<evidence type="ECO:0000259" key="9">
    <source>
        <dbReference type="Pfam" id="PF02770"/>
    </source>
</evidence>
<dbReference type="Pfam" id="PF00441">
    <property type="entry name" value="Acyl-CoA_dh_1"/>
    <property type="match status" value="1"/>
</dbReference>
<dbReference type="InterPro" id="IPR037069">
    <property type="entry name" value="AcylCoA_DH/ox_N_sf"/>
</dbReference>
<dbReference type="InterPro" id="IPR052161">
    <property type="entry name" value="Mycobact_Acyl-CoA_DH"/>
</dbReference>
<evidence type="ECO:0000313" key="12">
    <source>
        <dbReference type="Proteomes" id="UP000545761"/>
    </source>
</evidence>
<keyword evidence="4 6" id="KW-0274">FAD</keyword>
<evidence type="ECO:0000259" key="10">
    <source>
        <dbReference type="Pfam" id="PF02771"/>
    </source>
</evidence>
<evidence type="ECO:0000256" key="2">
    <source>
        <dbReference type="ARBA" id="ARBA00009347"/>
    </source>
</evidence>
<evidence type="ECO:0000313" key="11">
    <source>
        <dbReference type="EMBL" id="MBA2945705.1"/>
    </source>
</evidence>
<feature type="domain" description="Acyl-CoA dehydrogenase/oxidase N-terminal" evidence="10">
    <location>
        <begin position="7"/>
        <end position="124"/>
    </location>
</feature>
<dbReference type="GO" id="GO:0016627">
    <property type="term" value="F:oxidoreductase activity, acting on the CH-CH group of donors"/>
    <property type="evidence" value="ECO:0007669"/>
    <property type="project" value="InterPro"/>
</dbReference>
<name>A0A7W0DJ34_9ACTN</name>
<evidence type="ECO:0000256" key="1">
    <source>
        <dbReference type="ARBA" id="ARBA00001974"/>
    </source>
</evidence>
<evidence type="ECO:0000256" key="5">
    <source>
        <dbReference type="ARBA" id="ARBA00023002"/>
    </source>
</evidence>
<gene>
    <name evidence="11" type="ORF">H1D24_07755</name>
</gene>
<dbReference type="PANTHER" id="PTHR43292:SF3">
    <property type="entry name" value="ACYL-COA DEHYDROGENASE FADE29"/>
    <property type="match status" value="1"/>
</dbReference>
<protein>
    <submittedName>
        <fullName evidence="11">Acyl-CoA dehydrogenase family protein</fullName>
    </submittedName>
</protein>
<organism evidence="11 12">
    <name type="scientific">Streptomyces himalayensis subsp. himalayensis</name>
    <dbReference type="NCBI Taxonomy" id="2756131"/>
    <lineage>
        <taxon>Bacteria</taxon>
        <taxon>Bacillati</taxon>
        <taxon>Actinomycetota</taxon>
        <taxon>Actinomycetes</taxon>
        <taxon>Kitasatosporales</taxon>
        <taxon>Streptomycetaceae</taxon>
        <taxon>Streptomyces</taxon>
        <taxon>Streptomyces himalayensis</taxon>
    </lineage>
</organism>
<evidence type="ECO:0000256" key="6">
    <source>
        <dbReference type="RuleBase" id="RU362125"/>
    </source>
</evidence>
<dbReference type="GO" id="GO:0050660">
    <property type="term" value="F:flavin adenine dinucleotide binding"/>
    <property type="evidence" value="ECO:0007669"/>
    <property type="project" value="InterPro"/>
</dbReference>
<dbReference type="PANTHER" id="PTHR43292">
    <property type="entry name" value="ACYL-COA DEHYDROGENASE"/>
    <property type="match status" value="1"/>
</dbReference>
<keyword evidence="3 6" id="KW-0285">Flavoprotein</keyword>
<dbReference type="EMBL" id="JACEHE010000003">
    <property type="protein sequence ID" value="MBA2945705.1"/>
    <property type="molecule type" value="Genomic_DNA"/>
</dbReference>
<comment type="caution">
    <text evidence="11">The sequence shown here is derived from an EMBL/GenBank/DDBJ whole genome shotgun (WGS) entry which is preliminary data.</text>
</comment>
<dbReference type="Proteomes" id="UP000545761">
    <property type="component" value="Unassembled WGS sequence"/>
</dbReference>